<dbReference type="Proteomes" id="UP000800035">
    <property type="component" value="Unassembled WGS sequence"/>
</dbReference>
<dbReference type="OrthoDB" id="2157530at2759"/>
<gene>
    <name evidence="2" type="ORF">CC80DRAFT_380684</name>
</gene>
<evidence type="ECO:0000313" key="3">
    <source>
        <dbReference type="Proteomes" id="UP000800035"/>
    </source>
</evidence>
<dbReference type="AlphaFoldDB" id="A0A6A5U7G8"/>
<keyword evidence="3" id="KW-1185">Reference proteome</keyword>
<dbReference type="PANTHER" id="PTHR24148">
    <property type="entry name" value="ANKYRIN REPEAT DOMAIN-CONTAINING PROTEIN 39 HOMOLOG-RELATED"/>
    <property type="match status" value="1"/>
</dbReference>
<accession>A0A6A5U7G8</accession>
<dbReference type="InterPro" id="IPR052895">
    <property type="entry name" value="HetReg/Transcr_Mod"/>
</dbReference>
<sequence>QPRWTRVLKLEPAKPCMPIRCSLMAIDLNDNDHVPYEAISYTWGPYYDEYLEEKTQFWSPGKKMIQCNKVRTNVSHSLWDALRRFRRTDAVRILWADALCINQVNEQEKSQQVSMIHVIFRKAFHVLIWIGN</sequence>
<dbReference type="Pfam" id="PF06985">
    <property type="entry name" value="HET"/>
    <property type="match status" value="1"/>
</dbReference>
<reference evidence="2" key="1">
    <citation type="journal article" date="2020" name="Stud. Mycol.">
        <title>101 Dothideomycetes genomes: a test case for predicting lifestyles and emergence of pathogens.</title>
        <authorList>
            <person name="Haridas S."/>
            <person name="Albert R."/>
            <person name="Binder M."/>
            <person name="Bloem J."/>
            <person name="Labutti K."/>
            <person name="Salamov A."/>
            <person name="Andreopoulos B."/>
            <person name="Baker S."/>
            <person name="Barry K."/>
            <person name="Bills G."/>
            <person name="Bluhm B."/>
            <person name="Cannon C."/>
            <person name="Castanera R."/>
            <person name="Culley D."/>
            <person name="Daum C."/>
            <person name="Ezra D."/>
            <person name="Gonzalez J."/>
            <person name="Henrissat B."/>
            <person name="Kuo A."/>
            <person name="Liang C."/>
            <person name="Lipzen A."/>
            <person name="Lutzoni F."/>
            <person name="Magnuson J."/>
            <person name="Mondo S."/>
            <person name="Nolan M."/>
            <person name="Ohm R."/>
            <person name="Pangilinan J."/>
            <person name="Park H.-J."/>
            <person name="Ramirez L."/>
            <person name="Alfaro M."/>
            <person name="Sun H."/>
            <person name="Tritt A."/>
            <person name="Yoshinaga Y."/>
            <person name="Zwiers L.-H."/>
            <person name="Turgeon B."/>
            <person name="Goodwin S."/>
            <person name="Spatafora J."/>
            <person name="Crous P."/>
            <person name="Grigoriev I."/>
        </authorList>
    </citation>
    <scope>NUCLEOTIDE SEQUENCE</scope>
    <source>
        <strain evidence="2">CBS 675.92</strain>
    </source>
</reference>
<proteinExistence type="predicted"/>
<dbReference type="EMBL" id="ML976990">
    <property type="protein sequence ID" value="KAF1957077.1"/>
    <property type="molecule type" value="Genomic_DNA"/>
</dbReference>
<evidence type="ECO:0000313" key="2">
    <source>
        <dbReference type="EMBL" id="KAF1957077.1"/>
    </source>
</evidence>
<dbReference type="PANTHER" id="PTHR24148:SF80">
    <property type="entry name" value="HETEROKARYON INCOMPATIBILITY DOMAIN-CONTAINING PROTEIN"/>
    <property type="match status" value="1"/>
</dbReference>
<feature type="domain" description="Heterokaryon incompatibility" evidence="1">
    <location>
        <begin position="36"/>
        <end position="131"/>
    </location>
</feature>
<name>A0A6A5U7G8_9PLEO</name>
<organism evidence="2 3">
    <name type="scientific">Byssothecium circinans</name>
    <dbReference type="NCBI Taxonomy" id="147558"/>
    <lineage>
        <taxon>Eukaryota</taxon>
        <taxon>Fungi</taxon>
        <taxon>Dikarya</taxon>
        <taxon>Ascomycota</taxon>
        <taxon>Pezizomycotina</taxon>
        <taxon>Dothideomycetes</taxon>
        <taxon>Pleosporomycetidae</taxon>
        <taxon>Pleosporales</taxon>
        <taxon>Massarineae</taxon>
        <taxon>Massarinaceae</taxon>
        <taxon>Byssothecium</taxon>
    </lineage>
</organism>
<feature type="non-terminal residue" evidence="2">
    <location>
        <position position="132"/>
    </location>
</feature>
<protein>
    <recommendedName>
        <fullName evidence="1">Heterokaryon incompatibility domain-containing protein</fullName>
    </recommendedName>
</protein>
<dbReference type="InterPro" id="IPR010730">
    <property type="entry name" value="HET"/>
</dbReference>
<feature type="non-terminal residue" evidence="2">
    <location>
        <position position="1"/>
    </location>
</feature>
<evidence type="ECO:0000259" key="1">
    <source>
        <dbReference type="Pfam" id="PF06985"/>
    </source>
</evidence>